<dbReference type="InterPro" id="IPR036869">
    <property type="entry name" value="J_dom_sf"/>
</dbReference>
<protein>
    <recommendedName>
        <fullName evidence="2">J domain-containing protein</fullName>
    </recommendedName>
</protein>
<dbReference type="Gene3D" id="1.10.287.110">
    <property type="entry name" value="DnaJ domain"/>
    <property type="match status" value="1"/>
</dbReference>
<dbReference type="GO" id="GO:0051087">
    <property type="term" value="F:protein-folding chaperone binding"/>
    <property type="evidence" value="ECO:0007669"/>
    <property type="project" value="TreeGrafter"/>
</dbReference>
<keyword evidence="4" id="KW-1185">Reference proteome</keyword>
<gene>
    <name evidence="3" type="ORF">OSB1V03_LOCUS9097</name>
</gene>
<reference evidence="3" key="1">
    <citation type="submission" date="2020-11" db="EMBL/GenBank/DDBJ databases">
        <authorList>
            <person name="Tran Van P."/>
        </authorList>
    </citation>
    <scope>NUCLEOTIDE SEQUENCE</scope>
</reference>
<dbReference type="EMBL" id="CAJPIZ010005982">
    <property type="protein sequence ID" value="CAG2109106.1"/>
    <property type="molecule type" value="Genomic_DNA"/>
</dbReference>
<dbReference type="Gene3D" id="2.60.260.20">
    <property type="entry name" value="Urease metallochaperone UreE, N-terminal domain"/>
    <property type="match status" value="2"/>
</dbReference>
<dbReference type="PROSITE" id="PS00636">
    <property type="entry name" value="DNAJ_1"/>
    <property type="match status" value="1"/>
</dbReference>
<organism evidence="3">
    <name type="scientific">Medioppia subpectinata</name>
    <dbReference type="NCBI Taxonomy" id="1979941"/>
    <lineage>
        <taxon>Eukaryota</taxon>
        <taxon>Metazoa</taxon>
        <taxon>Ecdysozoa</taxon>
        <taxon>Arthropoda</taxon>
        <taxon>Chelicerata</taxon>
        <taxon>Arachnida</taxon>
        <taxon>Acari</taxon>
        <taxon>Acariformes</taxon>
        <taxon>Sarcoptiformes</taxon>
        <taxon>Oribatida</taxon>
        <taxon>Brachypylina</taxon>
        <taxon>Oppioidea</taxon>
        <taxon>Oppiidae</taxon>
        <taxon>Medioppia</taxon>
    </lineage>
</organism>
<sequence>MCINVWKRNVYIILQQEVMENNNYYNILGVLRNASQLEIKKAFRRLALRYHPDKNGSKNASDLFRQIHEAYEVLSDDYKRHMYELYTYPTPTDQQKPPPKPSDDHWFYKPPHKCVEHTVYVSLRDVWMGCTKRMKVTRKVWYSHRFYYNESMILSVDVKRGSKSGTRTKFAGCGDRPYGCIADDIVFVVKDKSYEWFRRDGNDIVCTIQLNCIQVIYHNWCHKSIAVPLLNGQTLYVMLDRYKVNQLLTNHALNIRNVGLGLPDQKYTNIRGDFIIKYKLIPLKCR</sequence>
<dbReference type="InterPro" id="IPR008971">
    <property type="entry name" value="HSP40/DnaJ_pept-bd"/>
</dbReference>
<dbReference type="FunFam" id="2.60.260.20:FF:000002">
    <property type="entry name" value="Dnaj homolog subfamily b member"/>
    <property type="match status" value="1"/>
</dbReference>
<dbReference type="PANTHER" id="PTHR24078">
    <property type="entry name" value="DNAJ HOMOLOG SUBFAMILY C MEMBER"/>
    <property type="match status" value="1"/>
</dbReference>
<name>A0A7R9Q1D4_9ACAR</name>
<dbReference type="PRINTS" id="PR00625">
    <property type="entry name" value="JDOMAIN"/>
</dbReference>
<dbReference type="SUPFAM" id="SSF49493">
    <property type="entry name" value="HSP40/DnaJ peptide-binding domain"/>
    <property type="match status" value="1"/>
</dbReference>
<dbReference type="CDD" id="cd10747">
    <property type="entry name" value="DnaJ_C"/>
    <property type="match status" value="1"/>
</dbReference>
<dbReference type="InterPro" id="IPR018253">
    <property type="entry name" value="DnaJ_domain_CS"/>
</dbReference>
<dbReference type="Pfam" id="PF00226">
    <property type="entry name" value="DnaJ"/>
    <property type="match status" value="1"/>
</dbReference>
<dbReference type="GO" id="GO:0006457">
    <property type="term" value="P:protein folding"/>
    <property type="evidence" value="ECO:0007669"/>
    <property type="project" value="InterPro"/>
</dbReference>
<dbReference type="PANTHER" id="PTHR24078:SF553">
    <property type="entry name" value="DNAJ HOMOLOG SUBFAMILY B MEMBER 5"/>
    <property type="match status" value="1"/>
</dbReference>
<dbReference type="Proteomes" id="UP000759131">
    <property type="component" value="Unassembled WGS sequence"/>
</dbReference>
<dbReference type="PROSITE" id="PS50076">
    <property type="entry name" value="DNAJ_2"/>
    <property type="match status" value="1"/>
</dbReference>
<proteinExistence type="predicted"/>
<evidence type="ECO:0000256" key="1">
    <source>
        <dbReference type="ARBA" id="ARBA00023186"/>
    </source>
</evidence>
<dbReference type="InterPro" id="IPR051339">
    <property type="entry name" value="DnaJ_subfamily_B"/>
</dbReference>
<dbReference type="OrthoDB" id="6514907at2759"/>
<dbReference type="SMART" id="SM00271">
    <property type="entry name" value="DnaJ"/>
    <property type="match status" value="1"/>
</dbReference>
<dbReference type="AlphaFoldDB" id="A0A7R9Q1D4"/>
<dbReference type="GO" id="GO:0051082">
    <property type="term" value="F:unfolded protein binding"/>
    <property type="evidence" value="ECO:0007669"/>
    <property type="project" value="InterPro"/>
</dbReference>
<dbReference type="InterPro" id="IPR002939">
    <property type="entry name" value="DnaJ_C"/>
</dbReference>
<keyword evidence="1" id="KW-0143">Chaperone</keyword>
<dbReference type="Pfam" id="PF01556">
    <property type="entry name" value="DnaJ_C"/>
    <property type="match status" value="1"/>
</dbReference>
<evidence type="ECO:0000313" key="3">
    <source>
        <dbReference type="EMBL" id="CAD7628676.1"/>
    </source>
</evidence>
<feature type="domain" description="J" evidence="2">
    <location>
        <begin position="23"/>
        <end position="87"/>
    </location>
</feature>
<dbReference type="EMBL" id="OC860557">
    <property type="protein sequence ID" value="CAD7628676.1"/>
    <property type="molecule type" value="Genomic_DNA"/>
</dbReference>
<accession>A0A7R9Q1D4</accession>
<dbReference type="CDD" id="cd06257">
    <property type="entry name" value="DnaJ"/>
    <property type="match status" value="1"/>
</dbReference>
<evidence type="ECO:0000259" key="2">
    <source>
        <dbReference type="PROSITE" id="PS50076"/>
    </source>
</evidence>
<dbReference type="InterPro" id="IPR001623">
    <property type="entry name" value="DnaJ_domain"/>
</dbReference>
<evidence type="ECO:0000313" key="4">
    <source>
        <dbReference type="Proteomes" id="UP000759131"/>
    </source>
</evidence>
<dbReference type="SUPFAM" id="SSF46565">
    <property type="entry name" value="Chaperone J-domain"/>
    <property type="match status" value="1"/>
</dbReference>
<dbReference type="GO" id="GO:0005829">
    <property type="term" value="C:cytosol"/>
    <property type="evidence" value="ECO:0007669"/>
    <property type="project" value="TreeGrafter"/>
</dbReference>